<evidence type="ECO:0000313" key="2">
    <source>
        <dbReference type="EMBL" id="KAK3212575.1"/>
    </source>
</evidence>
<keyword evidence="3" id="KW-1185">Reference proteome</keyword>
<dbReference type="InterPro" id="IPR012337">
    <property type="entry name" value="RNaseH-like_sf"/>
</dbReference>
<dbReference type="PANTHER" id="PTHR47723">
    <property type="entry name" value="OS05G0353850 PROTEIN"/>
    <property type="match status" value="1"/>
</dbReference>
<protein>
    <recommendedName>
        <fullName evidence="1">RNase H type-1 domain-containing protein</fullName>
    </recommendedName>
</protein>
<gene>
    <name evidence="2" type="ORF">Dsin_017281</name>
</gene>
<dbReference type="InterPro" id="IPR044730">
    <property type="entry name" value="RNase_H-like_dom_plant"/>
</dbReference>
<comment type="caution">
    <text evidence="2">The sequence shown here is derived from an EMBL/GenBank/DDBJ whole genome shotgun (WGS) entry which is preliminary data.</text>
</comment>
<dbReference type="Pfam" id="PF13456">
    <property type="entry name" value="RVT_3"/>
    <property type="match status" value="1"/>
</dbReference>
<sequence length="114" mass="12925">MFRIASGYSAPVAETIAVLRGYQLEVDSGLLPVVVETDAFNVVKQVNLRIISNTEIENVICDIQHLVRSVNVPRKANVVAHGLAQMNMSITEDHFWIQEVRLYMERIVWNDLSD</sequence>
<dbReference type="CDD" id="cd06222">
    <property type="entry name" value="RNase_H_like"/>
    <property type="match status" value="1"/>
</dbReference>
<dbReference type="AlphaFoldDB" id="A0AAE0AG55"/>
<reference evidence="2" key="1">
    <citation type="journal article" date="2023" name="Plant J.">
        <title>Genome sequences and population genomics provide insights into the demographic history, inbreeding, and mutation load of two 'living fossil' tree species of Dipteronia.</title>
        <authorList>
            <person name="Feng Y."/>
            <person name="Comes H.P."/>
            <person name="Chen J."/>
            <person name="Zhu S."/>
            <person name="Lu R."/>
            <person name="Zhang X."/>
            <person name="Li P."/>
            <person name="Qiu J."/>
            <person name="Olsen K.M."/>
            <person name="Qiu Y."/>
        </authorList>
    </citation>
    <scope>NUCLEOTIDE SEQUENCE</scope>
    <source>
        <strain evidence="2">NBL</strain>
    </source>
</reference>
<evidence type="ECO:0000313" key="3">
    <source>
        <dbReference type="Proteomes" id="UP001281410"/>
    </source>
</evidence>
<organism evidence="2 3">
    <name type="scientific">Dipteronia sinensis</name>
    <dbReference type="NCBI Taxonomy" id="43782"/>
    <lineage>
        <taxon>Eukaryota</taxon>
        <taxon>Viridiplantae</taxon>
        <taxon>Streptophyta</taxon>
        <taxon>Embryophyta</taxon>
        <taxon>Tracheophyta</taxon>
        <taxon>Spermatophyta</taxon>
        <taxon>Magnoliopsida</taxon>
        <taxon>eudicotyledons</taxon>
        <taxon>Gunneridae</taxon>
        <taxon>Pentapetalae</taxon>
        <taxon>rosids</taxon>
        <taxon>malvids</taxon>
        <taxon>Sapindales</taxon>
        <taxon>Sapindaceae</taxon>
        <taxon>Hippocastanoideae</taxon>
        <taxon>Acereae</taxon>
        <taxon>Dipteronia</taxon>
    </lineage>
</organism>
<dbReference type="InterPro" id="IPR053151">
    <property type="entry name" value="RNase_H-like"/>
</dbReference>
<proteinExistence type="predicted"/>
<dbReference type="InterPro" id="IPR002156">
    <property type="entry name" value="RNaseH_domain"/>
</dbReference>
<name>A0AAE0AG55_9ROSI</name>
<dbReference type="GO" id="GO:0003676">
    <property type="term" value="F:nucleic acid binding"/>
    <property type="evidence" value="ECO:0007669"/>
    <property type="project" value="InterPro"/>
</dbReference>
<accession>A0AAE0AG55</accession>
<dbReference type="GO" id="GO:0004523">
    <property type="term" value="F:RNA-DNA hybrid ribonuclease activity"/>
    <property type="evidence" value="ECO:0007669"/>
    <property type="project" value="InterPro"/>
</dbReference>
<evidence type="ECO:0000259" key="1">
    <source>
        <dbReference type="Pfam" id="PF13456"/>
    </source>
</evidence>
<dbReference type="PANTHER" id="PTHR47723:SF19">
    <property type="entry name" value="POLYNUCLEOTIDYL TRANSFERASE, RIBONUCLEASE H-LIKE SUPERFAMILY PROTEIN"/>
    <property type="match status" value="1"/>
</dbReference>
<dbReference type="EMBL" id="JANJYJ010000005">
    <property type="protein sequence ID" value="KAK3212575.1"/>
    <property type="molecule type" value="Genomic_DNA"/>
</dbReference>
<dbReference type="SUPFAM" id="SSF53098">
    <property type="entry name" value="Ribonuclease H-like"/>
    <property type="match status" value="1"/>
</dbReference>
<feature type="domain" description="RNase H type-1" evidence="1">
    <location>
        <begin position="6"/>
        <end position="86"/>
    </location>
</feature>
<dbReference type="Proteomes" id="UP001281410">
    <property type="component" value="Unassembled WGS sequence"/>
</dbReference>